<proteinExistence type="inferred from homology"/>
<dbReference type="GO" id="GO:0003688">
    <property type="term" value="F:DNA replication origin binding"/>
    <property type="evidence" value="ECO:0007669"/>
    <property type="project" value="TreeGrafter"/>
</dbReference>
<reference evidence="8 9" key="1">
    <citation type="journal article" date="2020" name="Genomics">
        <title>Complete, high-quality genomes from long-read metagenomic sequencing of two wolf lichen thalli reveals enigmatic genome architecture.</title>
        <authorList>
            <person name="McKenzie S.K."/>
            <person name="Walston R.F."/>
            <person name="Allen J.L."/>
        </authorList>
    </citation>
    <scope>NUCLEOTIDE SEQUENCE [LARGE SCALE GENOMIC DNA]</scope>
    <source>
        <strain evidence="8">WasteWater1</strain>
    </source>
</reference>
<dbReference type="InterPro" id="IPR040855">
    <property type="entry name" value="ORC_WH_C"/>
</dbReference>
<feature type="domain" description="Origin recognition complex subunit 3 winged helix C-terminal" evidence="7">
    <location>
        <begin position="571"/>
        <end position="678"/>
    </location>
</feature>
<protein>
    <recommendedName>
        <fullName evidence="10">Origin recognition complex subunit 3</fullName>
    </recommendedName>
</protein>
<evidence type="ECO:0000256" key="1">
    <source>
        <dbReference type="ARBA" id="ARBA00004123"/>
    </source>
</evidence>
<dbReference type="Pfam" id="PF18137">
    <property type="entry name" value="WHD_ORC"/>
    <property type="match status" value="1"/>
</dbReference>
<keyword evidence="3" id="KW-0235">DNA replication</keyword>
<dbReference type="Proteomes" id="UP000593566">
    <property type="component" value="Unassembled WGS sequence"/>
</dbReference>
<dbReference type="RefSeq" id="XP_037157408.1">
    <property type="nucleotide sequence ID" value="XM_037295407.1"/>
</dbReference>
<feature type="domain" description="Origin recognition complex subunit 3 N-terminal" evidence="6">
    <location>
        <begin position="5"/>
        <end position="327"/>
    </location>
</feature>
<dbReference type="GO" id="GO:0005656">
    <property type="term" value="C:nuclear pre-replicative complex"/>
    <property type="evidence" value="ECO:0007669"/>
    <property type="project" value="TreeGrafter"/>
</dbReference>
<evidence type="ECO:0000256" key="2">
    <source>
        <dbReference type="ARBA" id="ARBA00010977"/>
    </source>
</evidence>
<keyword evidence="4" id="KW-0238">DNA-binding</keyword>
<evidence type="ECO:0008006" key="10">
    <source>
        <dbReference type="Google" id="ProtNLM"/>
    </source>
</evidence>
<dbReference type="EMBL" id="JACCJB010000002">
    <property type="protein sequence ID" value="KAF6230151.1"/>
    <property type="molecule type" value="Genomic_DNA"/>
</dbReference>
<dbReference type="AlphaFoldDB" id="A0A8H6FKE2"/>
<dbReference type="PANTHER" id="PTHR12748">
    <property type="entry name" value="ORIGIN RECOGNITION COMPLEX SUBUNIT 3"/>
    <property type="match status" value="1"/>
</dbReference>
<dbReference type="GO" id="GO:0005664">
    <property type="term" value="C:nuclear origin of replication recognition complex"/>
    <property type="evidence" value="ECO:0007669"/>
    <property type="project" value="InterPro"/>
</dbReference>
<evidence type="ECO:0000256" key="5">
    <source>
        <dbReference type="ARBA" id="ARBA00023242"/>
    </source>
</evidence>
<evidence type="ECO:0000313" key="9">
    <source>
        <dbReference type="Proteomes" id="UP000593566"/>
    </source>
</evidence>
<evidence type="ECO:0000259" key="6">
    <source>
        <dbReference type="Pfam" id="PF07034"/>
    </source>
</evidence>
<evidence type="ECO:0000313" key="8">
    <source>
        <dbReference type="EMBL" id="KAF6230151.1"/>
    </source>
</evidence>
<gene>
    <name evidence="8" type="ORF">HO133_004490</name>
</gene>
<comment type="caution">
    <text evidence="8">The sequence shown here is derived from an EMBL/GenBank/DDBJ whole genome shotgun (WGS) entry which is preliminary data.</text>
</comment>
<evidence type="ECO:0000256" key="4">
    <source>
        <dbReference type="ARBA" id="ARBA00023125"/>
    </source>
</evidence>
<dbReference type="InterPro" id="IPR045667">
    <property type="entry name" value="ORC3_N"/>
</dbReference>
<dbReference type="CDD" id="cd20704">
    <property type="entry name" value="Orc3"/>
    <property type="match status" value="1"/>
</dbReference>
<evidence type="ECO:0000259" key="7">
    <source>
        <dbReference type="Pfam" id="PF18137"/>
    </source>
</evidence>
<organism evidence="8 9">
    <name type="scientific">Letharia lupina</name>
    <dbReference type="NCBI Taxonomy" id="560253"/>
    <lineage>
        <taxon>Eukaryota</taxon>
        <taxon>Fungi</taxon>
        <taxon>Dikarya</taxon>
        <taxon>Ascomycota</taxon>
        <taxon>Pezizomycotina</taxon>
        <taxon>Lecanoromycetes</taxon>
        <taxon>OSLEUM clade</taxon>
        <taxon>Lecanoromycetidae</taxon>
        <taxon>Lecanorales</taxon>
        <taxon>Lecanorineae</taxon>
        <taxon>Parmeliaceae</taxon>
        <taxon>Letharia</taxon>
    </lineage>
</organism>
<sequence>MTEYEGCYVFTPDEADIVSQRPWKRRKTEPAKAPADQNRELPFAPLLKGLEKLESTRIRSEMFELAWRPKETLLKRIHDDASSETVKEVASFVKSADPAESNGKLRTGLLVTGPDNSTTVSLFESIAEIANLESRTVLVIMNSGQSPNLKTALKYINQRAASRNLDSQDDAIFDDAKDGRRLNYDLQILSDYVQSHSVDKLLLSFQDSEAFEGKCLTDIVHVLSSWSDRIPFVLLFGIATSVEIFQEKLSREAIRYLDGSAFHVQQVDVENIFKAFQSEQPTVWVGPELSRMILQRQKNYIQSRSTFVSSLKYAYMTHFFANPLSIFLNTTQSLASSQTEHYEAVRNLPSFRRYAQTLIDRKEYETLRTLLDDNDSLGDLVVQELQPGKKALLAIVGAVNVLFRIQTSLTLRTQTPWSEMYIRAMCAELAEFAAFEEIMASVKKLPSDIMADLLDDLAGMSVPYELAEIMVELNRLTDHLEGPKIPLRSAYDVHHETLRTTVVAQKVSLSKNTSTLSMQDSAYTKIVDRIYTTIFSYFETTLINPQDLLLNEILIFESKSPHREVFTPKPRFAIERALGSPHDYLGCDCCGGSEGGLSATQPATAIIYQLYLESGAVINTADLWSALWTIVGGDGIEDEEAEQQRALVLFSRALAELKYLGMIKNSRKKADHLAKLSWKGL</sequence>
<comment type="similarity">
    <text evidence="2">Belongs to the ORC3 family.</text>
</comment>
<evidence type="ECO:0000256" key="3">
    <source>
        <dbReference type="ARBA" id="ARBA00022705"/>
    </source>
</evidence>
<dbReference type="InterPro" id="IPR020795">
    <property type="entry name" value="ORC3"/>
</dbReference>
<keyword evidence="9" id="KW-1185">Reference proteome</keyword>
<comment type="subcellular location">
    <subcellularLocation>
        <location evidence="1">Nucleus</location>
    </subcellularLocation>
</comment>
<name>A0A8H6FKE2_9LECA</name>
<dbReference type="GeneID" id="59332898"/>
<accession>A0A8H6FKE2</accession>
<dbReference type="PANTHER" id="PTHR12748:SF0">
    <property type="entry name" value="ORIGIN RECOGNITION COMPLEX SUBUNIT 3"/>
    <property type="match status" value="1"/>
</dbReference>
<keyword evidence="5" id="KW-0539">Nucleus</keyword>
<dbReference type="GO" id="GO:0031261">
    <property type="term" value="C:DNA replication preinitiation complex"/>
    <property type="evidence" value="ECO:0007669"/>
    <property type="project" value="TreeGrafter"/>
</dbReference>
<dbReference type="GO" id="GO:0006270">
    <property type="term" value="P:DNA replication initiation"/>
    <property type="evidence" value="ECO:0007669"/>
    <property type="project" value="TreeGrafter"/>
</dbReference>
<dbReference type="Pfam" id="PF07034">
    <property type="entry name" value="ORC3_N"/>
    <property type="match status" value="1"/>
</dbReference>